<dbReference type="InterPro" id="IPR037284">
    <property type="entry name" value="SUF_FeS_clus_asmbl_SufBD_sf"/>
</dbReference>
<protein>
    <submittedName>
        <fullName evidence="4">Fe-S cluster assembly protein SufD</fullName>
    </submittedName>
</protein>
<dbReference type="InterPro" id="IPR055346">
    <property type="entry name" value="Fe-S_cluster_assembly_SufBD"/>
</dbReference>
<evidence type="ECO:0000313" key="5">
    <source>
        <dbReference type="Proteomes" id="UP001227831"/>
    </source>
</evidence>
<dbReference type="InterPro" id="IPR000825">
    <property type="entry name" value="SUF_FeS_clus_asmbl_SufBD_core"/>
</dbReference>
<dbReference type="Proteomes" id="UP001227831">
    <property type="component" value="Unassembled WGS sequence"/>
</dbReference>
<feature type="domain" description="SUF system FeS cluster assembly SufBD N-terminal" evidence="3">
    <location>
        <begin position="78"/>
        <end position="158"/>
    </location>
</feature>
<gene>
    <name evidence="4" type="primary">sufD</name>
    <name evidence="4" type="ORF">RA086_11345</name>
</gene>
<comment type="similarity">
    <text evidence="1">Belongs to the iron-sulfur cluster assembly SufBD family.</text>
</comment>
<name>A0ABU1ABC7_9LACO</name>
<dbReference type="PANTHER" id="PTHR30508">
    <property type="entry name" value="FES CLUSTER ASSEMBLY PROTEIN SUF"/>
    <property type="match status" value="1"/>
</dbReference>
<evidence type="ECO:0000256" key="1">
    <source>
        <dbReference type="ARBA" id="ARBA00043967"/>
    </source>
</evidence>
<dbReference type="PANTHER" id="PTHR30508:SF1">
    <property type="entry name" value="UPF0051 PROTEIN ABCI8, CHLOROPLASTIC-RELATED"/>
    <property type="match status" value="1"/>
</dbReference>
<evidence type="ECO:0000259" key="2">
    <source>
        <dbReference type="Pfam" id="PF01458"/>
    </source>
</evidence>
<dbReference type="InterPro" id="IPR011542">
    <property type="entry name" value="SUF_FeS_clus_asmbl_SufD"/>
</dbReference>
<accession>A0ABU1ABC7</accession>
<evidence type="ECO:0000313" key="4">
    <source>
        <dbReference type="EMBL" id="MDQ7938203.1"/>
    </source>
</evidence>
<proteinExistence type="inferred from homology"/>
<feature type="domain" description="SUF system FeS cluster assembly SufBD core" evidence="2">
    <location>
        <begin position="168"/>
        <end position="394"/>
    </location>
</feature>
<dbReference type="Pfam" id="PF19295">
    <property type="entry name" value="SufBD_N"/>
    <property type="match status" value="1"/>
</dbReference>
<reference evidence="4 5" key="1">
    <citation type="journal article" date="2023" name="Int. J. Syst. Evol. Microbiol.">
        <title>Lactiplantibacillus brownii sp. nov., a novel psychrotolerant species isolated from sauerkraut.</title>
        <authorList>
            <person name="Heng Y.C."/>
            <person name="Silvaraju S."/>
            <person name="Lee J.K.Y."/>
            <person name="Kittelmann S."/>
        </authorList>
    </citation>
    <scope>NUCLEOTIDE SEQUENCE [LARGE SCALE GENOMIC DNA]</scope>
    <source>
        <strain evidence="4 5">WILCCON 0030</strain>
    </source>
</reference>
<dbReference type="EMBL" id="JAVCWF010000001">
    <property type="protein sequence ID" value="MDQ7938203.1"/>
    <property type="molecule type" value="Genomic_DNA"/>
</dbReference>
<keyword evidence="5" id="KW-1185">Reference proteome</keyword>
<dbReference type="InterPro" id="IPR045595">
    <property type="entry name" value="SufBD_N"/>
</dbReference>
<comment type="caution">
    <text evidence="4">The sequence shown here is derived from an EMBL/GenBank/DDBJ whole genome shotgun (WGS) entry which is preliminary data.</text>
</comment>
<dbReference type="Pfam" id="PF01458">
    <property type="entry name" value="SUFBD_core"/>
    <property type="match status" value="1"/>
</dbReference>
<organism evidence="4 5">
    <name type="scientific">Lactiplantibacillus brownii</name>
    <dbReference type="NCBI Taxonomy" id="3069269"/>
    <lineage>
        <taxon>Bacteria</taxon>
        <taxon>Bacillati</taxon>
        <taxon>Bacillota</taxon>
        <taxon>Bacilli</taxon>
        <taxon>Lactobacillales</taxon>
        <taxon>Lactobacillaceae</taxon>
        <taxon>Lactiplantibacillus</taxon>
    </lineage>
</organism>
<evidence type="ECO:0000259" key="3">
    <source>
        <dbReference type="Pfam" id="PF19295"/>
    </source>
</evidence>
<sequence length="424" mass="46861">MVNKDELLAGVRQYSRLQQEPSWLLALREQALAVYDALPLPKFEKISYATWPLLDFTVPTGHESLEPAGDLGRQQQFYSVGSTTIQLSLPTEAIQQGVILSDLRAAIRTHGDLVQRYLMRKALKLGTDKLTALNTALMTNGFFLYIPADVQLTIPIEITQFVDSRQPQNFFNHSLVIAAENSRVQVIQRLRTIGSEANAAHVLVEVIAEAQAQVDFAGIDALNAQTTAYLNRRGYLATDAQLNWELAEMNAGRVVADFDTELKGRGATAQVKTIAIANRQQTQGIDTRVTNYGQKTTAKIVQRGIILDAATLIFNGIGHIIKGAHGAKADQENRLLMLSSQARGDANPILLIDENDVEAGHAASVGRVDEQQMYYLLSRGIPRPVAERLVIRGFLAGVITELKSQRLRTELNDLIERRLTVNND</sequence>
<dbReference type="SUPFAM" id="SSF101960">
    <property type="entry name" value="Stabilizer of iron transporter SufD"/>
    <property type="match status" value="1"/>
</dbReference>
<dbReference type="NCBIfam" id="TIGR01981">
    <property type="entry name" value="sufD"/>
    <property type="match status" value="1"/>
</dbReference>
<dbReference type="RefSeq" id="WP_308703894.1">
    <property type="nucleotide sequence ID" value="NZ_AP027463.1"/>
</dbReference>